<protein>
    <recommendedName>
        <fullName evidence="3">THO complex subunit 2</fullName>
    </recommendedName>
</protein>
<feature type="compositionally biased region" description="Basic and acidic residues" evidence="6">
    <location>
        <begin position="1987"/>
        <end position="1996"/>
    </location>
</feature>
<evidence type="ECO:0000259" key="7">
    <source>
        <dbReference type="Pfam" id="PF11262"/>
    </source>
</evidence>
<sequence length="2325" mass="256880">MAPGSAHKRKRPDRGTSYDEGTSRPSPHRPESMGIAQHGERGRGRGGNRRQSRQGHQSPTRGPQSGTAAGRRHPSPQQARVPTTADTPKNDSSRPSTPAQKEPTEPSPPFAYEYLTDERLGTWQSAGREAVLGMCEDLDAIDGSILLQEIVRAALDGRLDASEAGRTIASIIEASDLDMTSILLDSIPLLSSGEYEKPALRHLIQATAIDPDTIRAEMDVEPLIALGLVRSTFGRVKTRKGTVILYKQANFNLLREESEGYAKLITEYFNTAQSAMLKDTDPDMAVASFERVKALVGAFDLDVGRVLDITLDVSANLLVRAFQFFLKFYRCSSWWPGTPDDAAGFAIESIQPIGFQRLPSWAVPGSHSWDSAEWKEQHASEMSHIRETRDRDFWGQVNDYGLDAFFQLGARRIAQFDEVKESLEQELLPEVGSNRQETNADKRKRINESRKLMLETQCMPPPGNPDAAQLLGFKLRFYASAARDATDVLPENLVALAALLIKIGFISLRDLYPHLYPPDEAMPAERDRLEREKADRERMGRPGAGGNALAMAGALADDTIPAVKTLKSELKSGGSTPKPEMKDEPIKDELPPPDNQKVIMLRSLLLIGAMPEALFILGRFPWLPELDPTIPPLLHRIANHMLTRVSAPFEGLQDRPALIQSKSSPIDTVAKLDGYLKAAPRPIKRAVRWMHADNADENTVFYYSDWADDIPLCQTEDDVFLLCNTLLGYLGVKVGQDNLLYSRLIRLAKRSLDNDFSDTNRTRWLELMRRLLVPALTLSRHNPGITQELYDLLLLFPTTVRFNIYAEWYTGKTSRLLDMRSAFDRNKYEVKDVLRRVTNESGKQQARALAKVSQSSPGIVMKMVIEQLESYSNMIPSLVECMRYFSLLSYDVLTWSLINNLSGQGRGTRQADGMLTSSWLQALSNFVASLFTRHSTVNIVPVIQYIASELRRGNSNDLEVFEQILGEMAGIKADIVFNDAQVLAMAGGELLQLQTVAQMGDNRTTKKSQAKRLMKSLIECGLAGQILISIAQERSTYADKEDNKYMPLKVLGNNLDKIQNVYNQYFEVLRHNLGTDEYTQYVPGVLDLVCKYGIDPGVALAACRHVLASQIAELDEQKKKAKQEEKKRRTSQGKESAADVEMVNGDAPTLQPREETDETAPLEDSKTLAAADDADEKAVAEKTPWHPVLEPIIVGLSEALPHLLQSTSVPFLVTFWTLTQQDILVHTESYEQEMKKLNSQIKEINNDRTDLTSAAAKERDRKKKALLSTVDDLSKEMKGRIAAYTKIRNRLTAEKGHWFERSTDREDLDKRHIGLLQECFLPRSILSPLDAHFCFLMLKVLHNSGTPGFSTMHLLHQFFKKQQLVAFMFQCTATEAQNFGRFLRDTLALLQHWHADKATYEKEAFGSKKQFPGFAKKLDANGTPEVLLEFEDFRRLLYNWHSFLNGAIKLCFDSGEYMHIRNGFIVLRAVVGVFPSVNFMGRDMLSHVEKMSKKEARQDLKLAASSLIGPLKQREKNWVMPQAFRLNDPGKEATKPSGSRAGSARPETPNTQGKDSVPPLNAQAAEFKPKIEDQAVGTLGDRKESLAGPEEGEVEDIKMVDTRFEDANPSTTTDQAYPTHASSSTPSAVEKMAVKQAESKSSTPAPVAGRTPTPASIPSKPPPRETSRAESNRLPPGLPSKPEGPAGRGGNRERTDVRHPGRSEDRYGRLDRPGDMPPSRERSPVGRSSRNRTPERDPYYGSVPPRSDVRGPQTLRDERPPSRPSMEPRSSRDEPRSSRREPLPPQESLHLRPLPTDNRNHQNGQSSSVSSTSTPVDYRSSPGGTQPIKAPAGEGVGINPARLALIEKQENGSGRRREPPSKERDNTRYGPPRFDERRAHDQVRTEQSLSTLSAFEEDVARTRRHESEMGPPTAPQDMAYGRLNGPPDAPPVGPRQSNGAPGVRGRNFSTPLHPISTRSNEPLPLPSTSQPPDSPASFRGSRHGRRESRPSIDRQHSANSVPTTPSGEVNSVAGMHPTRAAALSTGPQSSQTNVAQGGGYGATQSPTAPPSGPRASNRPPAGTPSGPSPVNSQPPSGPGGRRTGQAAERQRANINAQLQGSGNGAPSPTSQGISFRGASNRQSNTGPSPPGASQPPQSVASAIEPPPRVAPPQDLFGRNGPMDESGPRGDRRSRYNEPERPDSRNQVHDRRIDDDASRRTMPGPVEDQWQGRGGPRGDRRPPRGGDSRDQRPPGPPRADDVPPRRPPPGTVQSNSFAPPPLPPPPADWESRQAPRGPDEGRRGGLRGEGRGGRAQGPRDDGMPGGRKRRHEDGPMDESKRRRSGR</sequence>
<accession>A0A9P4UP88</accession>
<dbReference type="InterPro" id="IPR032302">
    <property type="entry name" value="THOC2_N"/>
</dbReference>
<evidence type="ECO:0000313" key="10">
    <source>
        <dbReference type="EMBL" id="KAF2720538.1"/>
    </source>
</evidence>
<dbReference type="InterPro" id="IPR040007">
    <property type="entry name" value="Tho2"/>
</dbReference>
<evidence type="ECO:0000256" key="3">
    <source>
        <dbReference type="ARBA" id="ARBA00019596"/>
    </source>
</evidence>
<feature type="region of interest" description="Disordered" evidence="6">
    <location>
        <begin position="1119"/>
        <end position="1182"/>
    </location>
</feature>
<comment type="caution">
    <text evidence="10">The sequence shown here is derived from an EMBL/GenBank/DDBJ whole genome shotgun (WGS) entry which is preliminary data.</text>
</comment>
<feature type="compositionally biased region" description="Polar residues" evidence="6">
    <location>
        <begin position="2092"/>
        <end position="2125"/>
    </location>
</feature>
<gene>
    <name evidence="10" type="ORF">K431DRAFT_270366</name>
</gene>
<feature type="compositionally biased region" description="Basic and acidic residues" evidence="6">
    <location>
        <begin position="579"/>
        <end position="590"/>
    </location>
</feature>
<feature type="domain" description="THO complex subunit 2 N-terminal" evidence="9">
    <location>
        <begin position="115"/>
        <end position="847"/>
    </location>
</feature>
<feature type="compositionally biased region" description="Basic and acidic residues" evidence="6">
    <location>
        <begin position="1845"/>
        <end position="1884"/>
    </location>
</feature>
<comment type="subcellular location">
    <subcellularLocation>
        <location evidence="1">Nucleus</location>
    </subcellularLocation>
</comment>
<feature type="compositionally biased region" description="Basic and acidic residues" evidence="6">
    <location>
        <begin position="1662"/>
        <end position="1671"/>
    </location>
</feature>
<name>A0A9P4UP88_9PEZI</name>
<keyword evidence="4" id="KW-0539">Nucleus</keyword>
<feature type="region of interest" description="Disordered" evidence="6">
    <location>
        <begin position="1580"/>
        <end position="2325"/>
    </location>
</feature>
<evidence type="ECO:0000256" key="5">
    <source>
        <dbReference type="SAM" id="Coils"/>
    </source>
</evidence>
<evidence type="ECO:0000259" key="8">
    <source>
        <dbReference type="Pfam" id="PF11732"/>
    </source>
</evidence>
<feature type="compositionally biased region" description="Polar residues" evidence="6">
    <location>
        <begin position="75"/>
        <end position="87"/>
    </location>
</feature>
<feature type="compositionally biased region" description="Polar residues" evidence="6">
    <location>
        <begin position="2025"/>
        <end position="2035"/>
    </location>
</feature>
<dbReference type="Pfam" id="PF16134">
    <property type="entry name" value="THOC2_N"/>
    <property type="match status" value="1"/>
</dbReference>
<feature type="compositionally biased region" description="Polar residues" evidence="6">
    <location>
        <begin position="1608"/>
        <end position="1627"/>
    </location>
</feature>
<feature type="region of interest" description="Disordered" evidence="6">
    <location>
        <begin position="1519"/>
        <end position="1559"/>
    </location>
</feature>
<feature type="compositionally biased region" description="Basic and acidic residues" evidence="6">
    <location>
        <begin position="2165"/>
        <end position="2198"/>
    </location>
</feature>
<comment type="similarity">
    <text evidence="2">Belongs to the THOC2 family.</text>
</comment>
<dbReference type="InterPro" id="IPR021726">
    <property type="entry name" value="THO_THOC2_N"/>
</dbReference>
<feature type="region of interest" description="Disordered" evidence="6">
    <location>
        <begin position="1"/>
        <end position="111"/>
    </location>
</feature>
<dbReference type="Pfam" id="PF11732">
    <property type="entry name" value="Thoc2"/>
    <property type="match status" value="1"/>
</dbReference>
<feature type="compositionally biased region" description="Pro residues" evidence="6">
    <location>
        <begin position="2257"/>
        <end position="2266"/>
    </location>
</feature>
<feature type="compositionally biased region" description="Basic and acidic residues" evidence="6">
    <location>
        <begin position="1769"/>
        <end position="1782"/>
    </location>
</feature>
<dbReference type="InterPro" id="IPR021418">
    <property type="entry name" value="THO_THOC2_C"/>
</dbReference>
<feature type="compositionally biased region" description="Basic residues" evidence="6">
    <location>
        <begin position="44"/>
        <end position="53"/>
    </location>
</feature>
<proteinExistence type="inferred from homology"/>
<feature type="region of interest" description="Disordered" evidence="6">
    <location>
        <begin position="520"/>
        <end position="544"/>
    </location>
</feature>
<evidence type="ECO:0000256" key="4">
    <source>
        <dbReference type="ARBA" id="ARBA00023242"/>
    </source>
</evidence>
<dbReference type="Proteomes" id="UP000799441">
    <property type="component" value="Unassembled WGS sequence"/>
</dbReference>
<dbReference type="GO" id="GO:0000445">
    <property type="term" value="C:THO complex part of transcription export complex"/>
    <property type="evidence" value="ECO:0007669"/>
    <property type="project" value="TreeGrafter"/>
</dbReference>
<feature type="compositionally biased region" description="Polar residues" evidence="6">
    <location>
        <begin position="1997"/>
        <end position="2009"/>
    </location>
</feature>
<reference evidence="10" key="1">
    <citation type="journal article" date="2020" name="Stud. Mycol.">
        <title>101 Dothideomycetes genomes: a test case for predicting lifestyles and emergence of pathogens.</title>
        <authorList>
            <person name="Haridas S."/>
            <person name="Albert R."/>
            <person name="Binder M."/>
            <person name="Bloem J."/>
            <person name="Labutti K."/>
            <person name="Salamov A."/>
            <person name="Andreopoulos B."/>
            <person name="Baker S."/>
            <person name="Barry K."/>
            <person name="Bills G."/>
            <person name="Bluhm B."/>
            <person name="Cannon C."/>
            <person name="Castanera R."/>
            <person name="Culley D."/>
            <person name="Daum C."/>
            <person name="Ezra D."/>
            <person name="Gonzalez J."/>
            <person name="Henrissat B."/>
            <person name="Kuo A."/>
            <person name="Liang C."/>
            <person name="Lipzen A."/>
            <person name="Lutzoni F."/>
            <person name="Magnuson J."/>
            <person name="Mondo S."/>
            <person name="Nolan M."/>
            <person name="Ohm R."/>
            <person name="Pangilinan J."/>
            <person name="Park H.-J."/>
            <person name="Ramirez L."/>
            <person name="Alfaro M."/>
            <person name="Sun H."/>
            <person name="Tritt A."/>
            <person name="Yoshinaga Y."/>
            <person name="Zwiers L.-H."/>
            <person name="Turgeon B."/>
            <person name="Goodwin S."/>
            <person name="Spatafora J."/>
            <person name="Crous P."/>
            <person name="Grigoriev I."/>
        </authorList>
    </citation>
    <scope>NUCLEOTIDE SEQUENCE</scope>
    <source>
        <strain evidence="10">CBS 116435</strain>
    </source>
</reference>
<evidence type="ECO:0000259" key="9">
    <source>
        <dbReference type="Pfam" id="PF16134"/>
    </source>
</evidence>
<feature type="compositionally biased region" description="Basic and acidic residues" evidence="6">
    <location>
        <begin position="1690"/>
        <end position="1724"/>
    </location>
</feature>
<dbReference type="GO" id="GO:0006406">
    <property type="term" value="P:mRNA export from nucleus"/>
    <property type="evidence" value="ECO:0007669"/>
    <property type="project" value="InterPro"/>
</dbReference>
<dbReference type="EMBL" id="MU003798">
    <property type="protein sequence ID" value="KAF2720538.1"/>
    <property type="molecule type" value="Genomic_DNA"/>
</dbReference>
<dbReference type="OrthoDB" id="29024at2759"/>
<feature type="compositionally biased region" description="Basic and acidic residues" evidence="6">
    <location>
        <begin position="2215"/>
        <end position="2243"/>
    </location>
</feature>
<feature type="domain" description="THO complex subunitTHOC2 C-terminal" evidence="7">
    <location>
        <begin position="1206"/>
        <end position="1511"/>
    </location>
</feature>
<feature type="compositionally biased region" description="Basic and acidic residues" evidence="6">
    <location>
        <begin position="2310"/>
        <end position="2319"/>
    </location>
</feature>
<feature type="domain" description="THO complex subunitTHOC2 N-terminal" evidence="8">
    <location>
        <begin position="849"/>
        <end position="924"/>
    </location>
</feature>
<feature type="compositionally biased region" description="Basic residues" evidence="6">
    <location>
        <begin position="1"/>
        <end position="12"/>
    </location>
</feature>
<feature type="coiled-coil region" evidence="5">
    <location>
        <begin position="1227"/>
        <end position="1254"/>
    </location>
</feature>
<evidence type="ECO:0000256" key="1">
    <source>
        <dbReference type="ARBA" id="ARBA00004123"/>
    </source>
</evidence>
<dbReference type="GO" id="GO:0003729">
    <property type="term" value="F:mRNA binding"/>
    <property type="evidence" value="ECO:0007669"/>
    <property type="project" value="TreeGrafter"/>
</dbReference>
<dbReference type="GO" id="GO:0006397">
    <property type="term" value="P:mRNA processing"/>
    <property type="evidence" value="ECO:0007669"/>
    <property type="project" value="InterPro"/>
</dbReference>
<evidence type="ECO:0000256" key="6">
    <source>
        <dbReference type="SAM" id="MobiDB-lite"/>
    </source>
</evidence>
<keyword evidence="5" id="KW-0175">Coiled coil</keyword>
<dbReference type="Pfam" id="PF11262">
    <property type="entry name" value="Tho2"/>
    <property type="match status" value="1"/>
</dbReference>
<evidence type="ECO:0000313" key="11">
    <source>
        <dbReference type="Proteomes" id="UP000799441"/>
    </source>
</evidence>
<feature type="compositionally biased region" description="Polar residues" evidence="6">
    <location>
        <begin position="1956"/>
        <end position="1971"/>
    </location>
</feature>
<feature type="compositionally biased region" description="Basic and acidic residues" evidence="6">
    <location>
        <begin position="1898"/>
        <end position="1908"/>
    </location>
</feature>
<feature type="compositionally biased region" description="Basic and acidic residues" evidence="6">
    <location>
        <begin position="2268"/>
        <end position="2301"/>
    </location>
</feature>
<keyword evidence="11" id="KW-1185">Reference proteome</keyword>
<feature type="compositionally biased region" description="Basic and acidic residues" evidence="6">
    <location>
        <begin position="1595"/>
        <end position="1606"/>
    </location>
</feature>
<organism evidence="10 11">
    <name type="scientific">Polychaeton citri CBS 116435</name>
    <dbReference type="NCBI Taxonomy" id="1314669"/>
    <lineage>
        <taxon>Eukaryota</taxon>
        <taxon>Fungi</taxon>
        <taxon>Dikarya</taxon>
        <taxon>Ascomycota</taxon>
        <taxon>Pezizomycotina</taxon>
        <taxon>Dothideomycetes</taxon>
        <taxon>Dothideomycetidae</taxon>
        <taxon>Capnodiales</taxon>
        <taxon>Capnodiaceae</taxon>
        <taxon>Polychaeton</taxon>
    </lineage>
</organism>
<feature type="region of interest" description="Disordered" evidence="6">
    <location>
        <begin position="568"/>
        <end position="593"/>
    </location>
</feature>
<evidence type="ECO:0000256" key="2">
    <source>
        <dbReference type="ARBA" id="ARBA00007857"/>
    </source>
</evidence>
<feature type="compositionally biased region" description="Basic and acidic residues" evidence="6">
    <location>
        <begin position="523"/>
        <end position="540"/>
    </location>
</feature>
<dbReference type="PANTHER" id="PTHR21597:SF0">
    <property type="entry name" value="THO COMPLEX SUBUNIT 2"/>
    <property type="match status" value="1"/>
</dbReference>
<dbReference type="PANTHER" id="PTHR21597">
    <property type="entry name" value="THO2 PROTEIN"/>
    <property type="match status" value="1"/>
</dbReference>